<feature type="domain" description="HTH cro/C1-type" evidence="2">
    <location>
        <begin position="7"/>
        <end position="61"/>
    </location>
</feature>
<dbReference type="PROSITE" id="PS50943">
    <property type="entry name" value="HTH_CROC1"/>
    <property type="match status" value="1"/>
</dbReference>
<dbReference type="CDD" id="cd00093">
    <property type="entry name" value="HTH_XRE"/>
    <property type="match status" value="1"/>
</dbReference>
<dbReference type="AlphaFoldDB" id="A0A9D1FQQ6"/>
<protein>
    <submittedName>
        <fullName evidence="3">Helix-turn-helix transcriptional regulator</fullName>
    </submittedName>
</protein>
<comment type="caution">
    <text evidence="3">The sequence shown here is derived from an EMBL/GenBank/DDBJ whole genome shotgun (WGS) entry which is preliminary data.</text>
</comment>
<dbReference type="Gene3D" id="1.10.260.40">
    <property type="entry name" value="lambda repressor-like DNA-binding domains"/>
    <property type="match status" value="1"/>
</dbReference>
<accession>A0A9D1FQQ6</accession>
<dbReference type="EMBL" id="DVJM01000028">
    <property type="protein sequence ID" value="HIS78124.1"/>
    <property type="molecule type" value="Genomic_DNA"/>
</dbReference>
<dbReference type="InterPro" id="IPR010982">
    <property type="entry name" value="Lambda_DNA-bd_dom_sf"/>
</dbReference>
<dbReference type="PANTHER" id="PTHR46558:SF4">
    <property type="entry name" value="DNA-BIDING PHAGE PROTEIN"/>
    <property type="match status" value="1"/>
</dbReference>
<reference evidence="3" key="1">
    <citation type="submission" date="2020-10" db="EMBL/GenBank/DDBJ databases">
        <authorList>
            <person name="Gilroy R."/>
        </authorList>
    </citation>
    <scope>NUCLEOTIDE SEQUENCE</scope>
    <source>
        <strain evidence="3">6086</strain>
    </source>
</reference>
<evidence type="ECO:0000259" key="2">
    <source>
        <dbReference type="PROSITE" id="PS50943"/>
    </source>
</evidence>
<name>A0A9D1FQQ6_9FIRM</name>
<dbReference type="SMART" id="SM00530">
    <property type="entry name" value="HTH_XRE"/>
    <property type="match status" value="1"/>
</dbReference>
<dbReference type="PANTHER" id="PTHR46558">
    <property type="entry name" value="TRACRIPTIONAL REGULATORY PROTEIN-RELATED-RELATED"/>
    <property type="match status" value="1"/>
</dbReference>
<organism evidence="3 4">
    <name type="scientific">Candidatus Caccousia stercoris</name>
    <dbReference type="NCBI Taxonomy" id="2840723"/>
    <lineage>
        <taxon>Bacteria</taxon>
        <taxon>Bacillati</taxon>
        <taxon>Bacillota</taxon>
        <taxon>Clostridia</taxon>
        <taxon>Eubacteriales</taxon>
        <taxon>Oscillospiraceae</taxon>
        <taxon>Oscillospiraceae incertae sedis</taxon>
        <taxon>Candidatus Caccousia</taxon>
    </lineage>
</organism>
<dbReference type="InterPro" id="IPR001387">
    <property type="entry name" value="Cro/C1-type_HTH"/>
</dbReference>
<gene>
    <name evidence="3" type="ORF">IAD03_02025</name>
</gene>
<dbReference type="SUPFAM" id="SSF47413">
    <property type="entry name" value="lambda repressor-like DNA-binding domains"/>
    <property type="match status" value="1"/>
</dbReference>
<dbReference type="GO" id="GO:0003677">
    <property type="term" value="F:DNA binding"/>
    <property type="evidence" value="ECO:0007669"/>
    <property type="project" value="UniProtKB-KW"/>
</dbReference>
<proteinExistence type="predicted"/>
<keyword evidence="1" id="KW-0238">DNA-binding</keyword>
<dbReference type="Proteomes" id="UP000824141">
    <property type="component" value="Unassembled WGS sequence"/>
</dbReference>
<sequence>MNFGERIRAIRTGAGITQADFAKLCGISLASLKNYETGKTETPMKTWRMISRIFGVSLSMLIESNTAEEESAHLQTLYQLGHLARQKTGGYFSVQAEAAAILENWESITFTPIDYEIIEEVHKLNAKGQKIALERIQELAEIERYVK</sequence>
<evidence type="ECO:0000313" key="3">
    <source>
        <dbReference type="EMBL" id="HIS78124.1"/>
    </source>
</evidence>
<dbReference type="Pfam" id="PF01381">
    <property type="entry name" value="HTH_3"/>
    <property type="match status" value="1"/>
</dbReference>
<evidence type="ECO:0000256" key="1">
    <source>
        <dbReference type="ARBA" id="ARBA00023125"/>
    </source>
</evidence>
<evidence type="ECO:0000313" key="4">
    <source>
        <dbReference type="Proteomes" id="UP000824141"/>
    </source>
</evidence>
<reference evidence="3" key="2">
    <citation type="journal article" date="2021" name="PeerJ">
        <title>Extensive microbial diversity within the chicken gut microbiome revealed by metagenomics and culture.</title>
        <authorList>
            <person name="Gilroy R."/>
            <person name="Ravi A."/>
            <person name="Getino M."/>
            <person name="Pursley I."/>
            <person name="Horton D.L."/>
            <person name="Alikhan N.F."/>
            <person name="Baker D."/>
            <person name="Gharbi K."/>
            <person name="Hall N."/>
            <person name="Watson M."/>
            <person name="Adriaenssens E.M."/>
            <person name="Foster-Nyarko E."/>
            <person name="Jarju S."/>
            <person name="Secka A."/>
            <person name="Antonio M."/>
            <person name="Oren A."/>
            <person name="Chaudhuri R.R."/>
            <person name="La Ragione R."/>
            <person name="Hildebrand F."/>
            <person name="Pallen M.J."/>
        </authorList>
    </citation>
    <scope>NUCLEOTIDE SEQUENCE</scope>
    <source>
        <strain evidence="3">6086</strain>
    </source>
</reference>